<feature type="domain" description="Fluoroacetyl-CoA-specific thioesterase-like" evidence="3">
    <location>
        <begin position="16"/>
        <end position="117"/>
    </location>
</feature>
<feature type="binding site" evidence="2">
    <location>
        <position position="62"/>
    </location>
    <ligand>
        <name>substrate</name>
    </ligand>
</feature>
<proteinExistence type="predicted"/>
<keyword evidence="4" id="KW-0378">Hydrolase</keyword>
<dbReference type="OrthoDB" id="6902891at2"/>
<dbReference type="PANTHER" id="PTHR36934:SF1">
    <property type="entry name" value="THIOESTERASE DOMAIN-CONTAINING PROTEIN"/>
    <property type="match status" value="1"/>
</dbReference>
<feature type="active site" evidence="1">
    <location>
        <position position="35"/>
    </location>
</feature>
<dbReference type="PANTHER" id="PTHR36934">
    <property type="entry name" value="BLR0278 PROTEIN"/>
    <property type="match status" value="1"/>
</dbReference>
<dbReference type="EC" id="3.1.2.-" evidence="4"/>
<dbReference type="Gene3D" id="3.10.129.10">
    <property type="entry name" value="Hotdog Thioesterase"/>
    <property type="match status" value="1"/>
</dbReference>
<evidence type="ECO:0000256" key="2">
    <source>
        <dbReference type="PIRSR" id="PIRSR014972-2"/>
    </source>
</evidence>
<sequence>MENLKVGLKSIKEEVVTEVKTAKSYGSGGVDVYATPAMIGLMEGAALSAVDPLLPEGMATVGIHLDVAHLAATPVGMKVRAEAEVIAIEGKKITFHIHAYDDVEKIGEGRHQRFIISLDKFMAKNAAKGEKA</sequence>
<dbReference type="InterPro" id="IPR029069">
    <property type="entry name" value="HotDog_dom_sf"/>
</dbReference>
<dbReference type="InterPro" id="IPR025540">
    <property type="entry name" value="FlK"/>
</dbReference>
<feature type="binding site" evidence="2">
    <location>
        <position position="113"/>
    </location>
    <ligand>
        <name>substrate</name>
    </ligand>
</feature>
<dbReference type="Pfam" id="PF22636">
    <property type="entry name" value="FlK"/>
    <property type="match status" value="1"/>
</dbReference>
<dbReference type="SUPFAM" id="SSF54637">
    <property type="entry name" value="Thioesterase/thiol ester dehydrase-isomerase"/>
    <property type="match status" value="1"/>
</dbReference>
<evidence type="ECO:0000313" key="4">
    <source>
        <dbReference type="EMBL" id="QGG48750.1"/>
    </source>
</evidence>
<gene>
    <name evidence="4" type="ORF">FTV88_2657</name>
</gene>
<dbReference type="Proteomes" id="UP000366051">
    <property type="component" value="Chromosome"/>
</dbReference>
<keyword evidence="5" id="KW-1185">Reference proteome</keyword>
<dbReference type="KEGG" id="hcv:FTV88_2657"/>
<organism evidence="4 5">
    <name type="scientific">Heliorestis convoluta</name>
    <dbReference type="NCBI Taxonomy" id="356322"/>
    <lineage>
        <taxon>Bacteria</taxon>
        <taxon>Bacillati</taxon>
        <taxon>Bacillota</taxon>
        <taxon>Clostridia</taxon>
        <taxon>Eubacteriales</taxon>
        <taxon>Heliobacteriaceae</taxon>
        <taxon>Heliorestis</taxon>
    </lineage>
</organism>
<feature type="active site" evidence="1">
    <location>
        <position position="43"/>
    </location>
</feature>
<name>A0A5Q2N917_9FIRM</name>
<evidence type="ECO:0000256" key="1">
    <source>
        <dbReference type="PIRSR" id="PIRSR014972-1"/>
    </source>
</evidence>
<dbReference type="RefSeq" id="WP_153725864.1">
    <property type="nucleotide sequence ID" value="NZ_CP045875.1"/>
</dbReference>
<feature type="active site" evidence="1">
    <location>
        <position position="69"/>
    </location>
</feature>
<evidence type="ECO:0000313" key="5">
    <source>
        <dbReference type="Proteomes" id="UP000366051"/>
    </source>
</evidence>
<feature type="binding site" evidence="2">
    <location>
        <position position="62"/>
    </location>
    <ligand>
        <name>CoA</name>
        <dbReference type="ChEBI" id="CHEBI:57287"/>
    </ligand>
</feature>
<dbReference type="AlphaFoldDB" id="A0A5Q2N917"/>
<dbReference type="EMBL" id="CP045875">
    <property type="protein sequence ID" value="QGG48750.1"/>
    <property type="molecule type" value="Genomic_DNA"/>
</dbReference>
<reference evidence="5" key="1">
    <citation type="submission" date="2019-11" db="EMBL/GenBank/DDBJ databases">
        <title>Genome sequence of Heliorestis convoluta strain HH, an alkaliphilic and minimalistic phototrophic bacterium from a soda lake in Egypt.</title>
        <authorList>
            <person name="Dewey E.D."/>
            <person name="Stokes L.M."/>
            <person name="Burchell B.M."/>
            <person name="Shaffer K.N."/>
            <person name="Huntington A.M."/>
            <person name="Baker J.M."/>
            <person name="Nadendla S."/>
            <person name="Giglio M.G."/>
            <person name="Touchman J.W."/>
            <person name="Blankenship R.E."/>
            <person name="Madigan M.T."/>
            <person name="Sattley W.M."/>
        </authorList>
    </citation>
    <scope>NUCLEOTIDE SEQUENCE [LARGE SCALE GENOMIC DNA]</scope>
    <source>
        <strain evidence="5">HH</strain>
    </source>
</reference>
<accession>A0A5Q2N917</accession>
<dbReference type="InterPro" id="IPR054485">
    <property type="entry name" value="FlK-like_dom"/>
</dbReference>
<dbReference type="GO" id="GO:0016787">
    <property type="term" value="F:hydrolase activity"/>
    <property type="evidence" value="ECO:0007669"/>
    <property type="project" value="UniProtKB-KW"/>
</dbReference>
<dbReference type="PIRSF" id="PIRSF014972">
    <property type="entry name" value="FlK"/>
    <property type="match status" value="1"/>
</dbReference>
<evidence type="ECO:0000259" key="3">
    <source>
        <dbReference type="Pfam" id="PF22636"/>
    </source>
</evidence>
<protein>
    <submittedName>
        <fullName evidence="4">Thioesterase</fullName>
        <ecNumber evidence="4">3.1.2.-</ecNumber>
    </submittedName>
</protein>